<keyword evidence="3" id="KW-1185">Reference proteome</keyword>
<organism evidence="1 3">
    <name type="scientific">Georgenia subflava</name>
    <dbReference type="NCBI Taxonomy" id="1622177"/>
    <lineage>
        <taxon>Bacteria</taxon>
        <taxon>Bacillati</taxon>
        <taxon>Actinomycetota</taxon>
        <taxon>Actinomycetes</taxon>
        <taxon>Micrococcales</taxon>
        <taxon>Bogoriellaceae</taxon>
        <taxon>Georgenia</taxon>
    </lineage>
</organism>
<dbReference type="OrthoDB" id="2579959at2"/>
<dbReference type="EMBL" id="WHPC01000093">
    <property type="protein sequence ID" value="MPV38616.1"/>
    <property type="molecule type" value="Genomic_DNA"/>
</dbReference>
<name>A0A6N7EIP5_9MICO</name>
<dbReference type="Pfam" id="PF00805">
    <property type="entry name" value="Pentapeptide"/>
    <property type="match status" value="2"/>
</dbReference>
<dbReference type="PANTHER" id="PTHR14136">
    <property type="entry name" value="BTB_POZ DOMAIN-CONTAINING PROTEIN KCTD9"/>
    <property type="match status" value="1"/>
</dbReference>
<evidence type="ECO:0000313" key="1">
    <source>
        <dbReference type="EMBL" id="MPV38019.1"/>
    </source>
</evidence>
<sequence length="219" mass="23075">MTAERRVRAPAVPEPDVARHLEPIDAGALTSATLSAVDLTGADLLGAGLDEVQVEASALERVRGASGSWRHTTFVDCRLDGSDLANLRAEDLTLVRCSLREVRLTGAQLPGVRLRGVLLEGAQASLSSWRGALLQHVVLRGCDLREADLTDAVLTDVLLEDCDLSGAQLSGVRCEHVHLSGCRVSGLGGVSGLRGASVAEADAYELLPVLARELGITIR</sequence>
<proteinExistence type="predicted"/>
<dbReference type="EMBL" id="WHPC01000059">
    <property type="protein sequence ID" value="MPV38019.1"/>
    <property type="molecule type" value="Genomic_DNA"/>
</dbReference>
<accession>A0A6N7EIP5</accession>
<dbReference type="Gene3D" id="2.160.20.80">
    <property type="entry name" value="E3 ubiquitin-protein ligase SopA"/>
    <property type="match status" value="1"/>
</dbReference>
<dbReference type="Proteomes" id="UP000437709">
    <property type="component" value="Unassembled WGS sequence"/>
</dbReference>
<dbReference type="InterPro" id="IPR051082">
    <property type="entry name" value="Pentapeptide-BTB/POZ_domain"/>
</dbReference>
<gene>
    <name evidence="1" type="ORF">GB881_13350</name>
    <name evidence="2" type="ORF">GB881_16480</name>
</gene>
<dbReference type="InterPro" id="IPR001646">
    <property type="entry name" value="5peptide_repeat"/>
</dbReference>
<comment type="caution">
    <text evidence="1">The sequence shown here is derived from an EMBL/GenBank/DDBJ whole genome shotgun (WGS) entry which is preliminary data.</text>
</comment>
<reference evidence="1 3" key="1">
    <citation type="submission" date="2019-10" db="EMBL/GenBank/DDBJ databases">
        <title>Georgenia wutianyii sp. nov. and Georgenia yuyongxinii sp. nov. isolated from plateau pika (Ochotona curzoniae) in the Qinghai-Tibet plateau of China.</title>
        <authorList>
            <person name="Tian Z."/>
        </authorList>
    </citation>
    <scope>NUCLEOTIDE SEQUENCE [LARGE SCALE GENOMIC DNA]</scope>
    <source>
        <strain evidence="1 3">JCM 19765</strain>
    </source>
</reference>
<protein>
    <recommendedName>
        <fullName evidence="4">Pentapeptide repeat-containing protein</fullName>
    </recommendedName>
</protein>
<dbReference type="SUPFAM" id="SSF141571">
    <property type="entry name" value="Pentapeptide repeat-like"/>
    <property type="match status" value="1"/>
</dbReference>
<dbReference type="PANTHER" id="PTHR14136:SF17">
    <property type="entry name" value="BTB_POZ DOMAIN-CONTAINING PROTEIN KCTD9"/>
    <property type="match status" value="1"/>
</dbReference>
<dbReference type="AlphaFoldDB" id="A0A6N7EIP5"/>
<dbReference type="RefSeq" id="WP_152195751.1">
    <property type="nucleotide sequence ID" value="NZ_VUKD01000004.1"/>
</dbReference>
<evidence type="ECO:0008006" key="4">
    <source>
        <dbReference type="Google" id="ProtNLM"/>
    </source>
</evidence>
<evidence type="ECO:0000313" key="2">
    <source>
        <dbReference type="EMBL" id="MPV38616.1"/>
    </source>
</evidence>
<evidence type="ECO:0000313" key="3">
    <source>
        <dbReference type="Proteomes" id="UP000437709"/>
    </source>
</evidence>